<sequence length="72" mass="7966">MSNWPPDQHTRYSEVLNAAKSLFDGDLDAAMHLMSRPLKTFGGDAPAAMVATRVETDAVIELIRRLEYGFVA</sequence>
<evidence type="ECO:0000313" key="2">
    <source>
        <dbReference type="EMBL" id="MQA54238.1"/>
    </source>
</evidence>
<proteinExistence type="predicted"/>
<dbReference type="Pfam" id="PF09722">
    <property type="entry name" value="Xre_MbcA_ParS_C"/>
    <property type="match status" value="1"/>
</dbReference>
<dbReference type="RefSeq" id="WP_152897788.1">
    <property type="nucleotide sequence ID" value="NZ_WHUV01000002.1"/>
</dbReference>
<name>A0A7X1U4Q6_9PSED</name>
<evidence type="ECO:0000313" key="3">
    <source>
        <dbReference type="Proteomes" id="UP000486534"/>
    </source>
</evidence>
<accession>A0A7X1U4Q6</accession>
<organism evidence="2 3">
    <name type="scientific">Pseudomonas piscis</name>
    <dbReference type="NCBI Taxonomy" id="2614538"/>
    <lineage>
        <taxon>Bacteria</taxon>
        <taxon>Pseudomonadati</taxon>
        <taxon>Pseudomonadota</taxon>
        <taxon>Gammaproteobacteria</taxon>
        <taxon>Pseudomonadales</taxon>
        <taxon>Pseudomonadaceae</taxon>
        <taxon>Pseudomonas</taxon>
    </lineage>
</organism>
<evidence type="ECO:0000259" key="1">
    <source>
        <dbReference type="Pfam" id="PF09722"/>
    </source>
</evidence>
<gene>
    <name evidence="2" type="ORF">GDH07_13050</name>
</gene>
<feature type="domain" description="Antitoxin Xre/MbcA/ParS-like toxin-binding" evidence="1">
    <location>
        <begin position="18"/>
        <end position="69"/>
    </location>
</feature>
<comment type="caution">
    <text evidence="2">The sequence shown here is derived from an EMBL/GenBank/DDBJ whole genome shotgun (WGS) entry which is preliminary data.</text>
</comment>
<dbReference type="InterPro" id="IPR024467">
    <property type="entry name" value="Xre/MbcA/ParS-like_toxin-bd"/>
</dbReference>
<reference evidence="2 3" key="1">
    <citation type="submission" date="2019-10" db="EMBL/GenBank/DDBJ databases">
        <title>Pseudomonas dajingensis sp. nov., isolated from the profound head ulcers of farmed Murray cod (Maccullochella peelii peelii).</title>
        <authorList>
            <person name="Liu Y."/>
        </authorList>
    </citation>
    <scope>NUCLEOTIDE SEQUENCE [LARGE SCALE GENOMIC DNA]</scope>
    <source>
        <strain evidence="2 3">MC042</strain>
    </source>
</reference>
<dbReference type="Proteomes" id="UP000486534">
    <property type="component" value="Unassembled WGS sequence"/>
</dbReference>
<dbReference type="AlphaFoldDB" id="A0A7X1U4Q6"/>
<protein>
    <submittedName>
        <fullName evidence="2">DUF2384 domain-containing protein</fullName>
    </submittedName>
</protein>
<dbReference type="EMBL" id="WHUV01000002">
    <property type="protein sequence ID" value="MQA54238.1"/>
    <property type="molecule type" value="Genomic_DNA"/>
</dbReference>